<comment type="caution">
    <text evidence="3">The sequence shown here is derived from an EMBL/GenBank/DDBJ whole genome shotgun (WGS) entry which is preliminary data.</text>
</comment>
<dbReference type="Pfam" id="PF00271">
    <property type="entry name" value="Helicase_C"/>
    <property type="match status" value="1"/>
</dbReference>
<evidence type="ECO:0000259" key="2">
    <source>
        <dbReference type="PROSITE" id="PS51194"/>
    </source>
</evidence>
<dbReference type="EMBL" id="JAFBFC010000004">
    <property type="protein sequence ID" value="MBM7703508.1"/>
    <property type="molecule type" value="Genomic_DNA"/>
</dbReference>
<dbReference type="InterPro" id="IPR014001">
    <property type="entry name" value="Helicase_ATP-bd"/>
</dbReference>
<dbReference type="InterPro" id="IPR025202">
    <property type="entry name" value="PLD-like_dom"/>
</dbReference>
<dbReference type="PANTHER" id="PTHR47396:SF1">
    <property type="entry name" value="ATP-DEPENDENT HELICASE IRC3-RELATED"/>
    <property type="match status" value="1"/>
</dbReference>
<dbReference type="Pfam" id="PF13091">
    <property type="entry name" value="PLDc_2"/>
    <property type="match status" value="1"/>
</dbReference>
<evidence type="ECO:0000313" key="3">
    <source>
        <dbReference type="EMBL" id="MBM7703508.1"/>
    </source>
</evidence>
<dbReference type="GO" id="GO:0004386">
    <property type="term" value="F:helicase activity"/>
    <property type="evidence" value="ECO:0007669"/>
    <property type="project" value="UniProtKB-KW"/>
</dbReference>
<dbReference type="InterPro" id="IPR006935">
    <property type="entry name" value="Helicase/UvrB_N"/>
</dbReference>
<keyword evidence="3" id="KW-0547">Nucleotide-binding</keyword>
<reference evidence="3 4" key="1">
    <citation type="submission" date="2021-01" db="EMBL/GenBank/DDBJ databases">
        <title>Genomic Encyclopedia of Type Strains, Phase IV (KMG-IV): sequencing the most valuable type-strain genomes for metagenomic binning, comparative biology and taxonomic classification.</title>
        <authorList>
            <person name="Goeker M."/>
        </authorList>
    </citation>
    <scope>NUCLEOTIDE SEQUENCE [LARGE SCALE GENOMIC DNA]</scope>
    <source>
        <strain evidence="3 4">DSM 104297</strain>
    </source>
</reference>
<keyword evidence="4" id="KW-1185">Reference proteome</keyword>
<evidence type="ECO:0000259" key="1">
    <source>
        <dbReference type="PROSITE" id="PS51192"/>
    </source>
</evidence>
<keyword evidence="3" id="KW-0347">Helicase</keyword>
<feature type="domain" description="Helicase ATP-binding" evidence="1">
    <location>
        <begin position="232"/>
        <end position="363"/>
    </location>
</feature>
<dbReference type="SMART" id="SM00487">
    <property type="entry name" value="DEXDc"/>
    <property type="match status" value="1"/>
</dbReference>
<accession>A0ABS2QW48</accession>
<protein>
    <submittedName>
        <fullName evidence="3">Superfamily II DNA or RNA helicase/HKD family nuclease</fullName>
    </submittedName>
</protein>
<dbReference type="CDD" id="cd18799">
    <property type="entry name" value="SF2_C_EcoAI-like"/>
    <property type="match status" value="1"/>
</dbReference>
<dbReference type="InterPro" id="IPR027417">
    <property type="entry name" value="P-loop_NTPase"/>
</dbReference>
<dbReference type="Proteomes" id="UP000809829">
    <property type="component" value="Unassembled WGS sequence"/>
</dbReference>
<dbReference type="InterPro" id="IPR050742">
    <property type="entry name" value="Helicase_Restrict-Modif_Enz"/>
</dbReference>
<dbReference type="PROSITE" id="PS51194">
    <property type="entry name" value="HELICASE_CTER"/>
    <property type="match status" value="1"/>
</dbReference>
<dbReference type="SUPFAM" id="SSF56024">
    <property type="entry name" value="Phospholipase D/nuclease"/>
    <property type="match status" value="1"/>
</dbReference>
<dbReference type="Pfam" id="PF04851">
    <property type="entry name" value="ResIII"/>
    <property type="match status" value="1"/>
</dbReference>
<dbReference type="InterPro" id="IPR001650">
    <property type="entry name" value="Helicase_C-like"/>
</dbReference>
<evidence type="ECO:0000313" key="4">
    <source>
        <dbReference type="Proteomes" id="UP000809829"/>
    </source>
</evidence>
<dbReference type="CDD" id="cd18032">
    <property type="entry name" value="DEXHc_RE_I_III_res"/>
    <property type="match status" value="1"/>
</dbReference>
<dbReference type="RefSeq" id="WP_205187426.1">
    <property type="nucleotide sequence ID" value="NZ_JAFBFC010000004.1"/>
</dbReference>
<organism evidence="3 4">
    <name type="scientific">Priestia iocasae</name>
    <dbReference type="NCBI Taxonomy" id="2291674"/>
    <lineage>
        <taxon>Bacteria</taxon>
        <taxon>Bacillati</taxon>
        <taxon>Bacillota</taxon>
        <taxon>Bacilli</taxon>
        <taxon>Bacillales</taxon>
        <taxon>Bacillaceae</taxon>
        <taxon>Priestia</taxon>
    </lineage>
</organism>
<name>A0ABS2QW48_9BACI</name>
<dbReference type="PANTHER" id="PTHR47396">
    <property type="entry name" value="TYPE I RESTRICTION ENZYME ECOKI R PROTEIN"/>
    <property type="match status" value="1"/>
</dbReference>
<proteinExistence type="predicted"/>
<dbReference type="SUPFAM" id="SSF52540">
    <property type="entry name" value="P-loop containing nucleoside triphosphate hydrolases"/>
    <property type="match status" value="1"/>
</dbReference>
<dbReference type="Gene3D" id="3.30.870.10">
    <property type="entry name" value="Endonuclease Chain A"/>
    <property type="match status" value="1"/>
</dbReference>
<keyword evidence="3" id="KW-0378">Hydrolase</keyword>
<dbReference type="SMART" id="SM00490">
    <property type="entry name" value="HELICc"/>
    <property type="match status" value="1"/>
</dbReference>
<sequence>MSKVELVTNQVGQRIKNEIEHATSVYILTSFVMDSGVKWLSHELLKALERGVEVKVLAGDYLYVTQPHALKRLISLHPNIEVRLWRSKGKSFHPKAYMFGSSEREGVLIVGSSNLSASALSHGVEWSLRVEDTMQGGPINEAYNEFIRLFQHDQTIPVNTETVEVYEQEHELYHRKHPYIIKEWTTSEEEDLMLPNEEKEGKLVIHESPVPYNPIIEPRFAQIEALESLNETYNEEGYNKAMVVMATGLGKTYLAAFFAKQFKRVLFIAHREEILYQAKTSFQVVMPDKTGGIYSGKVKESENDFVFASIYTLSMERHLYHFKENEFDLIVVDEFHHAAANTYQKVMNYFKPVFLLGITATPNRMDNKDVYGLCDGNVAYNMHFIEAIQKGWLAPFHYYGVYDDIDYSSITWLGTKYDQEELLAAQLREEHADLIRKAWEKHKQTKTIGFCSSIEQANFLSQQFNKHGYQTISLHSKTVNMSRLDAIKKLENEEIDIIFTVDLFNEGTDIPSVDTLLMVRPTESLTVFTQQVGRGLRLHENKAHCTIIDLIGNYRNADHKFSLFYVEGKNSKNKPSSLPTIPANCEFNLETKAIDLLEHLSKKRHRRKEQLKEAYLDLKREIGRRPTYQELHLYGREPATTYKQEFKSYVGFLSWATELSELEQEVFYLYESWLVEAEKTGMTKSYKMVVLKGMLERGKELWLTPVTPQELAPFFHAYLTEKTYRKKIDFSDKSSKQLWNYSEEKVSKRIAEMPMTKWSGSSNGVVTFKGNQFTFNIDVENPILNEILYEWTVQICEYRLASYFERKATPNS</sequence>
<dbReference type="PROSITE" id="PS51192">
    <property type="entry name" value="HELICASE_ATP_BIND_1"/>
    <property type="match status" value="1"/>
</dbReference>
<gene>
    <name evidence="3" type="ORF">JOC83_002357</name>
</gene>
<dbReference type="Gene3D" id="3.40.50.300">
    <property type="entry name" value="P-loop containing nucleotide triphosphate hydrolases"/>
    <property type="match status" value="2"/>
</dbReference>
<keyword evidence="3" id="KW-0067">ATP-binding</keyword>
<feature type="domain" description="Helicase C-terminal" evidence="2">
    <location>
        <begin position="426"/>
        <end position="586"/>
    </location>
</feature>